<evidence type="ECO:0000256" key="1">
    <source>
        <dbReference type="SAM" id="MobiDB-lite"/>
    </source>
</evidence>
<dbReference type="EMBL" id="JAENJH010000011">
    <property type="protein sequence ID" value="MBK1788622.1"/>
    <property type="molecule type" value="Genomic_DNA"/>
</dbReference>
<gene>
    <name evidence="2" type="ORF">JHE00_30210</name>
</gene>
<keyword evidence="3" id="KW-1185">Reference proteome</keyword>
<dbReference type="Proteomes" id="UP000635245">
    <property type="component" value="Unassembled WGS sequence"/>
</dbReference>
<dbReference type="Gene3D" id="1.20.1260.20">
    <property type="entry name" value="PPE superfamily"/>
    <property type="match status" value="1"/>
</dbReference>
<dbReference type="SUPFAM" id="SSF140459">
    <property type="entry name" value="PE/PPE dimer-like"/>
    <property type="match status" value="1"/>
</dbReference>
<sequence>MTGRALPSTDRRYEWYSHEALKAQVESGNEPAEAGEIGREWSELAGALRDAGDAITGMSGESEQAWTGQGGDALRRVLASAAGWSREVAAVSQTLGDAVGSQAEAAARARAEMPEPVPYEPGDLIRSAVAAGDIGALAGLSGMLSAMREESEAARQRAIDVLYARDAALREAVPPSSFSAPPPLTSGSAQGGPVPR</sequence>
<protein>
    <submittedName>
        <fullName evidence="2">PE-PGRS family protein</fullName>
    </submittedName>
</protein>
<evidence type="ECO:0000313" key="3">
    <source>
        <dbReference type="Proteomes" id="UP000635245"/>
    </source>
</evidence>
<feature type="region of interest" description="Disordered" evidence="1">
    <location>
        <begin position="173"/>
        <end position="196"/>
    </location>
</feature>
<dbReference type="RefSeq" id="WP_200324740.1">
    <property type="nucleotide sequence ID" value="NZ_JAENJH010000011.1"/>
</dbReference>
<organism evidence="2 3">
    <name type="scientific">Prauserella cavernicola</name>
    <dbReference type="NCBI Taxonomy" id="2800127"/>
    <lineage>
        <taxon>Bacteria</taxon>
        <taxon>Bacillati</taxon>
        <taxon>Actinomycetota</taxon>
        <taxon>Actinomycetes</taxon>
        <taxon>Pseudonocardiales</taxon>
        <taxon>Pseudonocardiaceae</taxon>
        <taxon>Prauserella</taxon>
    </lineage>
</organism>
<reference evidence="2" key="1">
    <citation type="submission" date="2020-12" db="EMBL/GenBank/DDBJ databases">
        <title>Prauserella sp. ASG 168, a novel actinomycete isolated from cave rock.</title>
        <authorList>
            <person name="Suriyachadkun C."/>
        </authorList>
    </citation>
    <scope>NUCLEOTIDE SEQUENCE</scope>
    <source>
        <strain evidence="2">ASG 168</strain>
    </source>
</reference>
<evidence type="ECO:0000313" key="2">
    <source>
        <dbReference type="EMBL" id="MBK1788622.1"/>
    </source>
</evidence>
<comment type="caution">
    <text evidence="2">The sequence shown here is derived from an EMBL/GenBank/DDBJ whole genome shotgun (WGS) entry which is preliminary data.</text>
</comment>
<accession>A0A934V7I6</accession>
<dbReference type="InterPro" id="IPR038332">
    <property type="entry name" value="PPE_sf"/>
</dbReference>
<proteinExistence type="predicted"/>
<dbReference type="AlphaFoldDB" id="A0A934V7I6"/>
<name>A0A934V7I6_9PSEU</name>